<sequence length="221" mass="25369">TDDCLAQDKTTCIAPTTCFVEYLQESTENPVKFHAKGCISESYPLMCNQNLLSPSGNGPKLYLECCYKNYCNSNTRPNMKRLANFFNMIRNQIKPENISKSQQEVSSKSQIIHRESKIYSLKQNFRYPLSLIIIIASFCGILLMIILIVAIIKLILIYTHPDYIDNDQIYSVSLSGSSNDPENSIIATVDSRKAMIYSPNYDVNTFYRKLLKYLKFNHQSR</sequence>
<protein>
    <submittedName>
        <fullName evidence="6">Bambi</fullName>
    </submittedName>
</protein>
<comment type="subcellular location">
    <subcellularLocation>
        <location evidence="1">Membrane</location>
    </subcellularLocation>
</comment>
<feature type="non-terminal residue" evidence="6">
    <location>
        <position position="221"/>
    </location>
</feature>
<dbReference type="InterPro" id="IPR045860">
    <property type="entry name" value="Snake_toxin-like_sf"/>
</dbReference>
<keyword evidence="4" id="KW-1133">Transmembrane helix</keyword>
<evidence type="ECO:0000256" key="2">
    <source>
        <dbReference type="ARBA" id="ARBA00022729"/>
    </source>
</evidence>
<proteinExistence type="evidence at transcript level"/>
<evidence type="ECO:0000256" key="3">
    <source>
        <dbReference type="ARBA" id="ARBA00023136"/>
    </source>
</evidence>
<evidence type="ECO:0000259" key="5">
    <source>
        <dbReference type="Pfam" id="PF01064"/>
    </source>
</evidence>
<dbReference type="GO" id="GO:0016020">
    <property type="term" value="C:membrane"/>
    <property type="evidence" value="ECO:0007669"/>
    <property type="project" value="UniProtKB-SubCell"/>
</dbReference>
<reference evidence="6" key="1">
    <citation type="journal article" date="2011" name="Curr. Biol.">
        <title>A Bmp/Admp regulatory circuit controls maintenance and regeneration of dorsal-ventral polarity in planarians.</title>
        <authorList>
            <person name="Gavino M.A."/>
            <person name="Reddien P.W."/>
        </authorList>
    </citation>
    <scope>NUCLEOTIDE SEQUENCE</scope>
</reference>
<dbReference type="AlphaFoldDB" id="F1DT96"/>
<dbReference type="EMBL" id="HQ911782">
    <property type="protein sequence ID" value="ADX42731.1"/>
    <property type="molecule type" value="mRNA"/>
</dbReference>
<dbReference type="OrthoDB" id="6412674at2759"/>
<keyword evidence="4" id="KW-0812">Transmembrane</keyword>
<dbReference type="GO" id="GO:0004675">
    <property type="term" value="F:transmembrane receptor protein serine/threonine kinase activity"/>
    <property type="evidence" value="ECO:0007669"/>
    <property type="project" value="InterPro"/>
</dbReference>
<feature type="non-terminal residue" evidence="6">
    <location>
        <position position="1"/>
    </location>
</feature>
<organism evidence="6">
    <name type="scientific">Schmidtea mediterranea</name>
    <name type="common">Freshwater planarian flatworm</name>
    <dbReference type="NCBI Taxonomy" id="79327"/>
    <lineage>
        <taxon>Eukaryota</taxon>
        <taxon>Metazoa</taxon>
        <taxon>Spiralia</taxon>
        <taxon>Lophotrochozoa</taxon>
        <taxon>Platyhelminthes</taxon>
        <taxon>Rhabditophora</taxon>
        <taxon>Seriata</taxon>
        <taxon>Tricladida</taxon>
        <taxon>Continenticola</taxon>
        <taxon>Geoplanoidea</taxon>
        <taxon>Dugesiidae</taxon>
        <taxon>Schmidtea</taxon>
    </lineage>
</organism>
<feature type="domain" description="Activin types I and II receptor" evidence="5">
    <location>
        <begin position="4"/>
        <end position="74"/>
    </location>
</feature>
<accession>F1DT96</accession>
<dbReference type="InterPro" id="IPR000472">
    <property type="entry name" value="Activin_recp"/>
</dbReference>
<evidence type="ECO:0000256" key="4">
    <source>
        <dbReference type="SAM" id="Phobius"/>
    </source>
</evidence>
<evidence type="ECO:0000313" key="6">
    <source>
        <dbReference type="EMBL" id="ADX42731.1"/>
    </source>
</evidence>
<feature type="transmembrane region" description="Helical" evidence="4">
    <location>
        <begin position="129"/>
        <end position="158"/>
    </location>
</feature>
<keyword evidence="2" id="KW-0732">Signal</keyword>
<dbReference type="Gene3D" id="2.10.60.10">
    <property type="entry name" value="CD59"/>
    <property type="match status" value="1"/>
</dbReference>
<name>F1DT96_SCHMD</name>
<keyword evidence="3 4" id="KW-0472">Membrane</keyword>
<dbReference type="SUPFAM" id="SSF57302">
    <property type="entry name" value="Snake toxin-like"/>
    <property type="match status" value="1"/>
</dbReference>
<dbReference type="Pfam" id="PF01064">
    <property type="entry name" value="Activin_recp"/>
    <property type="match status" value="1"/>
</dbReference>
<evidence type="ECO:0000256" key="1">
    <source>
        <dbReference type="ARBA" id="ARBA00004370"/>
    </source>
</evidence>